<feature type="region of interest" description="Disordered" evidence="1">
    <location>
        <begin position="354"/>
        <end position="374"/>
    </location>
</feature>
<dbReference type="OrthoDB" id="104711at2"/>
<protein>
    <submittedName>
        <fullName evidence="3">Fatty acid desaturase</fullName>
    </submittedName>
</protein>
<dbReference type="GO" id="GO:0016020">
    <property type="term" value="C:membrane"/>
    <property type="evidence" value="ECO:0007669"/>
    <property type="project" value="TreeGrafter"/>
</dbReference>
<dbReference type="PANTHER" id="PTHR19353">
    <property type="entry name" value="FATTY ACID DESATURASE 2"/>
    <property type="match status" value="1"/>
</dbReference>
<dbReference type="InterPro" id="IPR005804">
    <property type="entry name" value="FA_desaturase_dom"/>
</dbReference>
<comment type="caution">
    <text evidence="3">The sequence shown here is derived from an EMBL/GenBank/DDBJ whole genome shotgun (WGS) entry which is preliminary data.</text>
</comment>
<dbReference type="CDD" id="cd03506">
    <property type="entry name" value="Delta6-FADS-like"/>
    <property type="match status" value="1"/>
</dbReference>
<dbReference type="AlphaFoldDB" id="A0A132MUZ2"/>
<accession>A0A132MUZ2</accession>
<dbReference type="PANTHER" id="PTHR19353:SF19">
    <property type="entry name" value="DELTA(5) FATTY ACID DESATURASE C-RELATED"/>
    <property type="match status" value="1"/>
</dbReference>
<reference evidence="4" key="1">
    <citation type="submission" date="2015-04" db="EMBL/GenBank/DDBJ databases">
        <title>Physiological reanalysis, assessment of diazotrophy, and genome sequences of multiple isolates of Streptomyces thermoautotrophicus.</title>
        <authorList>
            <person name="MacKellar D.C."/>
            <person name="Lieber L."/>
            <person name="Norman J."/>
            <person name="Bolger A."/>
            <person name="Tobin C."/>
            <person name="Murray J.W."/>
            <person name="Chang R."/>
            <person name="Ford T."/>
            <person name="Nguyen P.Q."/>
            <person name="Woodward J."/>
            <person name="Permingeat H."/>
            <person name="Joshi N.S."/>
            <person name="Silver P.A."/>
            <person name="Usadel B."/>
            <person name="Rutherford A.W."/>
            <person name="Friesen M."/>
            <person name="Prell J."/>
        </authorList>
    </citation>
    <scope>NUCLEOTIDE SEQUENCE [LARGE SCALE GENOMIC DNA]</scope>
    <source>
        <strain evidence="4">H1</strain>
    </source>
</reference>
<proteinExistence type="predicted"/>
<dbReference type="GO" id="GO:0016717">
    <property type="term" value="F:oxidoreductase activity, acting on paired donors, with oxidation of a pair of donors resulting in the reduction of molecular oxygen to two molecules of water"/>
    <property type="evidence" value="ECO:0007669"/>
    <property type="project" value="TreeGrafter"/>
</dbReference>
<dbReference type="Pfam" id="PF00487">
    <property type="entry name" value="FA_desaturase"/>
    <property type="match status" value="1"/>
</dbReference>
<evidence type="ECO:0000256" key="1">
    <source>
        <dbReference type="SAM" id="MobiDB-lite"/>
    </source>
</evidence>
<name>A0A132MUZ2_9ACTN</name>
<keyword evidence="4" id="KW-1185">Reference proteome</keyword>
<evidence type="ECO:0000313" key="3">
    <source>
        <dbReference type="EMBL" id="KWX01725.1"/>
    </source>
</evidence>
<sequence>MPSNVTEHLTEADVEALGAELDRIREEVLANRGESDARYIRRVIAVQRGLEAGGRAMLLVSLLPPAWVTGTALLSVAKILENMEIGHNVLHGQWDWMRDPKIHSTTWEFDLVTPAAAWKRTHNEIHHTWTNVVGKDRDLGYTILRVSEDQPWHPLYLAQPLYNALLAPVFEWGIALYDLEFDAVVRGEKSTGEFLREVRGLLAKATRQVTKDYLLFPLLSGPSALPCLLGNLTANVTRNVWAHTIIFCGHFPEAAQTFTEEEIADETRGAWYLRQLLGSANIEGSRLFHIMTGNLSHQIEHHLFPDLPSNRYAEIAPRVRDLCAKYRLPYITGPLTRQYASMWKRLLRHALPTRPSEHATASKSANPWRRRTAA</sequence>
<evidence type="ECO:0000313" key="4">
    <source>
        <dbReference type="Proteomes" id="UP000070188"/>
    </source>
</evidence>
<dbReference type="EMBL" id="LAXD01000001">
    <property type="protein sequence ID" value="KWX01725.1"/>
    <property type="molecule type" value="Genomic_DNA"/>
</dbReference>
<feature type="domain" description="Fatty acid desaturase" evidence="2">
    <location>
        <begin position="66"/>
        <end position="332"/>
    </location>
</feature>
<organism evidence="3 4">
    <name type="scientific">Carbonactinospora thermoautotrophica</name>
    <dbReference type="NCBI Taxonomy" id="1469144"/>
    <lineage>
        <taxon>Bacteria</taxon>
        <taxon>Bacillati</taxon>
        <taxon>Actinomycetota</taxon>
        <taxon>Actinomycetes</taxon>
        <taxon>Kitasatosporales</taxon>
        <taxon>Carbonactinosporaceae</taxon>
        <taxon>Carbonactinospora</taxon>
    </lineage>
</organism>
<dbReference type="PATRIC" id="fig|1469144.10.peg.2981"/>
<dbReference type="GO" id="GO:0008610">
    <property type="term" value="P:lipid biosynthetic process"/>
    <property type="evidence" value="ECO:0007669"/>
    <property type="project" value="UniProtKB-ARBA"/>
</dbReference>
<dbReference type="RefSeq" id="WP_066888380.1">
    <property type="nucleotide sequence ID" value="NZ_JYIJ01000018.1"/>
</dbReference>
<evidence type="ECO:0000259" key="2">
    <source>
        <dbReference type="Pfam" id="PF00487"/>
    </source>
</evidence>
<gene>
    <name evidence="3" type="ORF">LI90_2757</name>
</gene>
<dbReference type="STRING" id="1469144.LI90_2757"/>
<dbReference type="InterPro" id="IPR012171">
    <property type="entry name" value="Fatty_acid_desaturase"/>
</dbReference>
<dbReference type="Proteomes" id="UP000070188">
    <property type="component" value="Unassembled WGS sequence"/>
</dbReference>